<dbReference type="AlphaFoldDB" id="A0A1T0CLI2"/>
<evidence type="ECO:0000259" key="2">
    <source>
        <dbReference type="Pfam" id="PF13018"/>
    </source>
</evidence>
<keyword evidence="1" id="KW-0732">Signal</keyword>
<dbReference type="RefSeq" id="WP_078318564.1">
    <property type="nucleotide sequence ID" value="NZ_MUYV01000017.1"/>
</dbReference>
<gene>
    <name evidence="3" type="ORF">B0681_09915</name>
</gene>
<sequence>MNKVYRVIFNRATQTWTAVAEFAKAHGKSAKTVGSGLVAATLAISSVAQAAVAEEGDNATAATSAVAVGDNAAAVTEESIAIGANTKAGAENNFSNWANLINPATKQKFTSEQELRDYFAKTNKTIIQYIVLSLVSVPTLQSVMVQWLKAVATSQSVKLLV</sequence>
<protein>
    <recommendedName>
        <fullName evidence="2">ESPR domain-containing protein</fullName>
    </recommendedName>
</protein>
<dbReference type="EMBL" id="MUYV01000017">
    <property type="protein sequence ID" value="OOS23163.1"/>
    <property type="molecule type" value="Genomic_DNA"/>
</dbReference>
<dbReference type="InterPro" id="IPR024973">
    <property type="entry name" value="ESPR"/>
</dbReference>
<dbReference type="Proteomes" id="UP000190683">
    <property type="component" value="Unassembled WGS sequence"/>
</dbReference>
<keyword evidence="4" id="KW-1185">Reference proteome</keyword>
<comment type="caution">
    <text evidence="3">The sequence shown here is derived from an EMBL/GenBank/DDBJ whole genome shotgun (WGS) entry which is preliminary data.</text>
</comment>
<reference evidence="3 4" key="1">
    <citation type="submission" date="2017-02" db="EMBL/GenBank/DDBJ databases">
        <title>Draft genome sequence of Moraxella porci CCUG 54912T type strain.</title>
        <authorList>
            <person name="Salva-Serra F."/>
            <person name="Engstrom-Jakobsson H."/>
            <person name="Thorell K."/>
            <person name="Jaen-Luchoro D."/>
            <person name="Gonzales-Siles L."/>
            <person name="Karlsson R."/>
            <person name="Yazdan S."/>
            <person name="Boulund F."/>
            <person name="Johnning A."/>
            <person name="Engstrand L."/>
            <person name="Kristiansson E."/>
            <person name="Moore E."/>
        </authorList>
    </citation>
    <scope>NUCLEOTIDE SEQUENCE [LARGE SCALE GENOMIC DNA]</scope>
    <source>
        <strain evidence="3 4">CCUG 54912</strain>
    </source>
</reference>
<feature type="domain" description="ESPR" evidence="2">
    <location>
        <begin position="1"/>
        <end position="48"/>
    </location>
</feature>
<evidence type="ECO:0000313" key="4">
    <source>
        <dbReference type="Proteomes" id="UP000190683"/>
    </source>
</evidence>
<evidence type="ECO:0000256" key="1">
    <source>
        <dbReference type="SAM" id="SignalP"/>
    </source>
</evidence>
<feature type="chain" id="PRO_5012729920" description="ESPR domain-containing protein" evidence="1">
    <location>
        <begin position="51"/>
        <end position="161"/>
    </location>
</feature>
<name>A0A1T0CLI2_9GAMM</name>
<evidence type="ECO:0000313" key="3">
    <source>
        <dbReference type="EMBL" id="OOS23163.1"/>
    </source>
</evidence>
<dbReference type="Pfam" id="PF13018">
    <property type="entry name" value="ESPR"/>
    <property type="match status" value="1"/>
</dbReference>
<proteinExistence type="predicted"/>
<accession>A0A1T0CLI2</accession>
<organism evidence="3 4">
    <name type="scientific">Moraxella porci DSM 25326</name>
    <dbReference type="NCBI Taxonomy" id="573983"/>
    <lineage>
        <taxon>Bacteria</taxon>
        <taxon>Pseudomonadati</taxon>
        <taxon>Pseudomonadota</taxon>
        <taxon>Gammaproteobacteria</taxon>
        <taxon>Moraxellales</taxon>
        <taxon>Moraxellaceae</taxon>
        <taxon>Moraxella</taxon>
    </lineage>
</organism>
<feature type="signal peptide" evidence="1">
    <location>
        <begin position="1"/>
        <end position="50"/>
    </location>
</feature>